<sequence>MNDGHPLATSTPSAGDEMSPADEKPDSPAARPGSQAAPDRAGGSDDTGNPHDGDEKSKPRGDNETESEDVPLSRRIQAEEQQRRLRAESLETLYGEDVRSSAGRDWIGDSSYRVSGGGSVYRADTIYLHDGAERSGVRIVRLEPDRASRLLRCLVVTDSQERLVKALDDEPVAFLYGSAESGWKTTAIAALLTWSKASGEEDRVPVAQLGLANDPARLAETDLETGLGYLIDASSSPWVRDPDHVVACLRELARARTCRIVILVTGEHRLAGVVDHLPPSAEEVFRKSLAHCLDDADAWRAYGLDEHAATVADLVAACTPGEAAYAAERVAEGLREGRPATEVLQEQPRFAERRLCDGLRDSTSMLSRCFLASGAVLHGLPEVTVSRAALELAALVRKAEDRKKDEGGIAVWEQLRDWMRDGGLSSPPSRAGDGQRVELRRGLAPAVLRLIWQELPVIRSPLYTWLKALGEAGARDDWQVRLKAAHAVGRLATCDFREIDREFLDPWSRDRRLLPKILAAWALEAAAADPQLLGKVHGQLQQWAASELAGQRLTAALAYGSQIGVDNIGQALRAFGAIALTATGDRLCDAVARSIADVYVTETAGRIVTELATWARDHENIGRRLTAALAFVRLLSVNRHNPERPSPADHPDRQELADLWLNALGWGLSRDTATRSQPPLTPEAWDLLTAWATRSPAQAGSRAVVEAVFSGMGSIPRLSRAGLLHLRLWRFHGRVTPEFCRHLTHLMKGS</sequence>
<proteinExistence type="predicted"/>
<feature type="compositionally biased region" description="Basic and acidic residues" evidence="1">
    <location>
        <begin position="48"/>
        <end position="63"/>
    </location>
</feature>
<keyword evidence="3" id="KW-1185">Reference proteome</keyword>
<reference evidence="2" key="1">
    <citation type="submission" date="2021-01" db="EMBL/GenBank/DDBJ databases">
        <title>Whole genome shotgun sequence of Planobispora takensis NBRC 109077.</title>
        <authorList>
            <person name="Komaki H."/>
            <person name="Tamura T."/>
        </authorList>
    </citation>
    <scope>NUCLEOTIDE SEQUENCE</scope>
    <source>
        <strain evidence="2">NBRC 109077</strain>
    </source>
</reference>
<dbReference type="Proteomes" id="UP000634476">
    <property type="component" value="Unassembled WGS sequence"/>
</dbReference>
<organism evidence="2 3">
    <name type="scientific">Planobispora takensis</name>
    <dbReference type="NCBI Taxonomy" id="1367882"/>
    <lineage>
        <taxon>Bacteria</taxon>
        <taxon>Bacillati</taxon>
        <taxon>Actinomycetota</taxon>
        <taxon>Actinomycetes</taxon>
        <taxon>Streptosporangiales</taxon>
        <taxon>Streptosporangiaceae</taxon>
        <taxon>Planobispora</taxon>
    </lineage>
</organism>
<evidence type="ECO:0000313" key="2">
    <source>
        <dbReference type="EMBL" id="GII00616.1"/>
    </source>
</evidence>
<comment type="caution">
    <text evidence="2">The sequence shown here is derived from an EMBL/GenBank/DDBJ whole genome shotgun (WGS) entry which is preliminary data.</text>
</comment>
<accession>A0A8J3SXI7</accession>
<dbReference type="EMBL" id="BOOK01000016">
    <property type="protein sequence ID" value="GII00616.1"/>
    <property type="molecule type" value="Genomic_DNA"/>
</dbReference>
<gene>
    <name evidence="2" type="ORF">Pta02_26240</name>
</gene>
<dbReference type="AlphaFoldDB" id="A0A8J3SXI7"/>
<feature type="region of interest" description="Disordered" evidence="1">
    <location>
        <begin position="1"/>
        <end position="77"/>
    </location>
</feature>
<name>A0A8J3SXI7_9ACTN</name>
<evidence type="ECO:0000256" key="1">
    <source>
        <dbReference type="SAM" id="MobiDB-lite"/>
    </source>
</evidence>
<evidence type="ECO:0000313" key="3">
    <source>
        <dbReference type="Proteomes" id="UP000634476"/>
    </source>
</evidence>
<protein>
    <submittedName>
        <fullName evidence="2">Uncharacterized protein</fullName>
    </submittedName>
</protein>